<keyword evidence="7" id="KW-0808">Transferase</keyword>
<evidence type="ECO:0000256" key="11">
    <source>
        <dbReference type="PIRSR" id="PIRSR000460-1"/>
    </source>
</evidence>
<dbReference type="AlphaFoldDB" id="Q7NEK1"/>
<feature type="domain" description="DUF3417" evidence="12">
    <location>
        <begin position="16"/>
        <end position="102"/>
    </location>
</feature>
<reference evidence="13 14" key="1">
    <citation type="journal article" date="2003" name="DNA Res.">
        <title>Complete genome structure of Gloeobacter violaceus PCC 7421, a cyanobacterium that lacks thylakoids.</title>
        <authorList>
            <person name="Nakamura Y."/>
            <person name="Kaneko T."/>
            <person name="Sato S."/>
            <person name="Mimuro M."/>
            <person name="Miyashita H."/>
            <person name="Tsuchiya T."/>
            <person name="Sasamoto S."/>
            <person name="Watanabe A."/>
            <person name="Kawashima K."/>
            <person name="Kishida Y."/>
            <person name="Kiyokawa C."/>
            <person name="Kohara M."/>
            <person name="Matsumoto M."/>
            <person name="Matsuno A."/>
            <person name="Nakazaki N."/>
            <person name="Shimpo S."/>
            <person name="Takeuchi C."/>
            <person name="Yamada M."/>
            <person name="Tabata S."/>
        </authorList>
    </citation>
    <scope>NUCLEOTIDE SEQUENCE [LARGE SCALE GENOMIC DNA]</scope>
    <source>
        <strain evidence="14">ATCC 29082 / PCC 7421</strain>
    </source>
</reference>
<dbReference type="Pfam" id="PF11897">
    <property type="entry name" value="DUF3417"/>
    <property type="match status" value="1"/>
</dbReference>
<dbReference type="PANTHER" id="PTHR42655:SF1">
    <property type="entry name" value="GLYCOGEN PHOSPHORYLASE"/>
    <property type="match status" value="1"/>
</dbReference>
<dbReference type="GO" id="GO:0005975">
    <property type="term" value="P:carbohydrate metabolic process"/>
    <property type="evidence" value="ECO:0007669"/>
    <property type="project" value="InterPro"/>
</dbReference>
<proteinExistence type="inferred from homology"/>
<evidence type="ECO:0000313" key="13">
    <source>
        <dbReference type="EMBL" id="BAC91819.1"/>
    </source>
</evidence>
<dbReference type="EnsemblBacteria" id="BAC91819">
    <property type="protein sequence ID" value="BAC91819"/>
    <property type="gene ID" value="BAC91819"/>
</dbReference>
<dbReference type="HOGENOM" id="CLU_015112_1_0_3"/>
<dbReference type="CAZy" id="GT35">
    <property type="family name" value="Glycosyltransferase Family 35"/>
</dbReference>
<dbReference type="PIRSF" id="PIRSF000460">
    <property type="entry name" value="Pprylas_GlgP"/>
    <property type="match status" value="1"/>
</dbReference>
<dbReference type="PANTHER" id="PTHR42655">
    <property type="entry name" value="GLYCOGEN PHOSPHORYLASE"/>
    <property type="match status" value="1"/>
</dbReference>
<dbReference type="GO" id="GO:0030170">
    <property type="term" value="F:pyridoxal phosphate binding"/>
    <property type="evidence" value="ECO:0007669"/>
    <property type="project" value="InterPro"/>
</dbReference>
<evidence type="ECO:0000256" key="6">
    <source>
        <dbReference type="ARBA" id="ARBA00022676"/>
    </source>
</evidence>
<protein>
    <recommendedName>
        <fullName evidence="4">glycogen phosphorylase</fullName>
        <ecNumber evidence="4">2.4.1.1</ecNumber>
    </recommendedName>
</protein>
<dbReference type="Proteomes" id="UP000000557">
    <property type="component" value="Chromosome"/>
</dbReference>
<dbReference type="RefSeq" id="WP_011143866.1">
    <property type="nucleotide sequence ID" value="NC_005125.1"/>
</dbReference>
<sequence length="650" mass="72802">MNTEVSSKVLQVRTLLRELITNYLWVWQDQLQQVFEALPTFKGHPNVAVAELSPAQSEALGDDPLFMARLKQAVDFQREYLAAAGERRIAYFSAEFGVHETLPIYSGGLGVLAGDHVKSASDLNLPLAAVGLMYRQGYFNQQLSPEGWQVERYVDQIMDLTCMSLVRDGDGNPLQITIPIEDRQVYARAWLAQVGRTPLYLLDTNVEQNGEIDRWITGHLYGGDQDTRIKQEVLLGIGGVRLLDALGLDIDIFHMNEGHAAFLTLELMRQRMQAGSNYVLARAEIAHACVFTTHTPVPAGHDAFSHELLLKVLEPYRHDELGISQFDLLVLGGRGRFSMTELALNLSGTANAVALRHQEVSQRMFPYRQITHVTNGIHHLTWASPEVTRLLDAAIPGWREDPTLLSEADNLDGEALRAAHAQAKARLVQFINERAHGVDFEEGLLTIGFARRFATYKRGDLIVRAIDKLPPEVGDRIQLVFAGKSHPRDNGGKEYIQKIHDLMEERRIRLVFVENYDMSVARKLVAGVDIWMNTPRRPLEASGTSGMKASLNGIPNLSVLDGWWVEGYNGKNGWAVGEDYVDGIEDEDEFDAASIAQLLSEQILDEFYNRPADWTVRMKAAVATAAFFNTHRMVSQYAEMIYRLPALVGV</sequence>
<dbReference type="EC" id="2.4.1.1" evidence="4"/>
<evidence type="ECO:0000256" key="2">
    <source>
        <dbReference type="ARBA" id="ARBA00001933"/>
    </source>
</evidence>
<dbReference type="InterPro" id="IPR035090">
    <property type="entry name" value="Pyridoxal_P_attach_site"/>
</dbReference>
<dbReference type="InterPro" id="IPR052182">
    <property type="entry name" value="Glycogen/Maltodextrin_Phosph"/>
</dbReference>
<keyword evidence="6" id="KW-0328">Glycosyltransferase</keyword>
<dbReference type="eggNOG" id="COG0058">
    <property type="taxonomic scope" value="Bacteria"/>
</dbReference>
<organism evidence="13 14">
    <name type="scientific">Gloeobacter violaceus (strain ATCC 29082 / PCC 7421)</name>
    <dbReference type="NCBI Taxonomy" id="251221"/>
    <lineage>
        <taxon>Bacteria</taxon>
        <taxon>Bacillati</taxon>
        <taxon>Cyanobacteriota</taxon>
        <taxon>Cyanophyceae</taxon>
        <taxon>Gloeobacterales</taxon>
        <taxon>Gloeobacteraceae</taxon>
        <taxon>Gloeobacter</taxon>
    </lineage>
</organism>
<keyword evidence="5" id="KW-0021">Allosteric enzyme</keyword>
<evidence type="ECO:0000313" key="14">
    <source>
        <dbReference type="Proteomes" id="UP000000557"/>
    </source>
</evidence>
<dbReference type="EMBL" id="BA000045">
    <property type="protein sequence ID" value="BAC91819.1"/>
    <property type="molecule type" value="Genomic_DNA"/>
</dbReference>
<comment type="cofactor">
    <cofactor evidence="2">
        <name>pyridoxal 5'-phosphate</name>
        <dbReference type="ChEBI" id="CHEBI:597326"/>
    </cofactor>
</comment>
<dbReference type="Gene3D" id="3.40.50.2000">
    <property type="entry name" value="Glycogen Phosphorylase B"/>
    <property type="match status" value="3"/>
</dbReference>
<dbReference type="InterPro" id="IPR011834">
    <property type="entry name" value="Agluc_phsphrylas"/>
</dbReference>
<dbReference type="SUPFAM" id="SSF53756">
    <property type="entry name" value="UDP-Glycosyltransferase/glycogen phosphorylase"/>
    <property type="match status" value="1"/>
</dbReference>
<evidence type="ECO:0000256" key="5">
    <source>
        <dbReference type="ARBA" id="ARBA00022533"/>
    </source>
</evidence>
<evidence type="ECO:0000256" key="7">
    <source>
        <dbReference type="ARBA" id="ARBA00022679"/>
    </source>
</evidence>
<dbReference type="STRING" id="251221.gene:10761395"/>
<dbReference type="NCBIfam" id="TIGR02094">
    <property type="entry name" value="more_P_ylases"/>
    <property type="match status" value="1"/>
</dbReference>
<evidence type="ECO:0000256" key="8">
    <source>
        <dbReference type="ARBA" id="ARBA00022898"/>
    </source>
</evidence>
<dbReference type="InterPro" id="IPR024517">
    <property type="entry name" value="Glycogen_phosphorylase_DUF3417"/>
</dbReference>
<keyword evidence="8 11" id="KW-0663">Pyridoxal phosphate</keyword>
<keyword evidence="9" id="KW-0119">Carbohydrate metabolism</keyword>
<evidence type="ECO:0000256" key="3">
    <source>
        <dbReference type="ARBA" id="ARBA00006047"/>
    </source>
</evidence>
<dbReference type="PhylomeDB" id="Q7NEK1"/>
<evidence type="ECO:0000256" key="1">
    <source>
        <dbReference type="ARBA" id="ARBA00001275"/>
    </source>
</evidence>
<feature type="modified residue" description="N6-(pyridoxal phosphate)lysine" evidence="11">
    <location>
        <position position="548"/>
    </location>
</feature>
<gene>
    <name evidence="13" type="ordered locus">gll3878</name>
</gene>
<comment type="similarity">
    <text evidence="3">Belongs to the glycogen phosphorylase family.</text>
</comment>
<dbReference type="OrthoDB" id="9760804at2"/>
<dbReference type="PATRIC" id="fig|251221.4.peg.3913"/>
<evidence type="ECO:0000259" key="12">
    <source>
        <dbReference type="Pfam" id="PF11897"/>
    </source>
</evidence>
<name>Q7NEK1_GLOVI</name>
<accession>Q7NEK1</accession>
<reference evidence="13 14" key="2">
    <citation type="journal article" date="2003" name="DNA Res.">
        <title>Complete genome structure of Gloeobacter violaceus PCC 7421, a cyanobacterium that lacks thylakoids (supplement).</title>
        <authorList>
            <person name="Nakamura Y."/>
            <person name="Kaneko T."/>
            <person name="Sato S."/>
            <person name="Mimuro M."/>
            <person name="Miyashita H."/>
            <person name="Tsuchiya T."/>
            <person name="Sasamoto S."/>
            <person name="Watanabe A."/>
            <person name="Kawashima K."/>
            <person name="Kishida Y."/>
            <person name="Kiyokawa C."/>
            <person name="Kohara M."/>
            <person name="Matsumoto M."/>
            <person name="Matsuno A."/>
            <person name="Nakazaki N."/>
            <person name="Shimpo S."/>
            <person name="Takeuchi C."/>
            <person name="Yamada M."/>
            <person name="Tabata S."/>
        </authorList>
    </citation>
    <scope>NUCLEOTIDE SEQUENCE [LARGE SCALE GENOMIC DNA]</scope>
    <source>
        <strain evidence="14">ATCC 29082 / PCC 7421</strain>
    </source>
</reference>
<evidence type="ECO:0000256" key="10">
    <source>
        <dbReference type="ARBA" id="ARBA00025174"/>
    </source>
</evidence>
<dbReference type="InParanoid" id="Q7NEK1"/>
<dbReference type="Pfam" id="PF00343">
    <property type="entry name" value="Phosphorylase"/>
    <property type="match status" value="1"/>
</dbReference>
<dbReference type="KEGG" id="gvi:gll3878"/>
<dbReference type="GO" id="GO:0008184">
    <property type="term" value="F:glycogen phosphorylase activity"/>
    <property type="evidence" value="ECO:0007669"/>
    <property type="project" value="InterPro"/>
</dbReference>
<keyword evidence="14" id="KW-1185">Reference proteome</keyword>
<dbReference type="FunCoup" id="Q7NEK1">
    <property type="interactions" value="247"/>
</dbReference>
<dbReference type="InterPro" id="IPR000811">
    <property type="entry name" value="Glyco_trans_35"/>
</dbReference>
<comment type="function">
    <text evidence="10">Phosphorylase is an important allosteric enzyme in carbohydrate metabolism. Enzymes from different sources differ in their regulatory mechanisms and in their natural substrates. However, all known phosphorylases share catalytic and structural properties.</text>
</comment>
<evidence type="ECO:0000256" key="4">
    <source>
        <dbReference type="ARBA" id="ARBA00012591"/>
    </source>
</evidence>
<dbReference type="PROSITE" id="PS00102">
    <property type="entry name" value="PHOSPHORYLASE"/>
    <property type="match status" value="1"/>
</dbReference>
<evidence type="ECO:0000256" key="9">
    <source>
        <dbReference type="ARBA" id="ARBA00023277"/>
    </source>
</evidence>
<comment type="catalytic activity">
    <reaction evidence="1">
        <text>[(1-&gt;4)-alpha-D-glucosyl](n) + phosphate = [(1-&gt;4)-alpha-D-glucosyl](n-1) + alpha-D-glucose 1-phosphate</text>
        <dbReference type="Rhea" id="RHEA:41732"/>
        <dbReference type="Rhea" id="RHEA-COMP:9584"/>
        <dbReference type="Rhea" id="RHEA-COMP:9586"/>
        <dbReference type="ChEBI" id="CHEBI:15444"/>
        <dbReference type="ChEBI" id="CHEBI:43474"/>
        <dbReference type="ChEBI" id="CHEBI:58601"/>
        <dbReference type="EC" id="2.4.1.1"/>
    </reaction>
</comment>